<gene>
    <name evidence="2" type="ORF">ASPCAL02781</name>
</gene>
<reference evidence="3" key="1">
    <citation type="journal article" date="2016" name="Genome Announc.">
        <title>Draft genome sequences of fungus Aspergillus calidoustus.</title>
        <authorList>
            <person name="Horn F."/>
            <person name="Linde J."/>
            <person name="Mattern D.J."/>
            <person name="Walther G."/>
            <person name="Guthke R."/>
            <person name="Scherlach K."/>
            <person name="Martin K."/>
            <person name="Brakhage A.A."/>
            <person name="Petzke L."/>
            <person name="Valiante V."/>
        </authorList>
    </citation>
    <scope>NUCLEOTIDE SEQUENCE [LARGE SCALE GENOMIC DNA]</scope>
    <source>
        <strain evidence="3">SF006504</strain>
    </source>
</reference>
<proteinExistence type="predicted"/>
<name>A0A0U5CNC0_ASPCI</name>
<dbReference type="OrthoDB" id="5424209at2759"/>
<dbReference type="STRING" id="454130.A0A0U5CNC0"/>
<protein>
    <submittedName>
        <fullName evidence="2">Uncharacterized protein</fullName>
    </submittedName>
</protein>
<evidence type="ECO:0000313" key="3">
    <source>
        <dbReference type="Proteomes" id="UP000054771"/>
    </source>
</evidence>
<dbReference type="EMBL" id="CDMC01000002">
    <property type="protein sequence ID" value="CEN60340.1"/>
    <property type="molecule type" value="Genomic_DNA"/>
</dbReference>
<keyword evidence="3" id="KW-1185">Reference proteome</keyword>
<feature type="region of interest" description="Disordered" evidence="1">
    <location>
        <begin position="54"/>
        <end position="77"/>
    </location>
</feature>
<evidence type="ECO:0000313" key="2">
    <source>
        <dbReference type="EMBL" id="CEN60340.1"/>
    </source>
</evidence>
<sequence>MDMDTQHIYWDIEHLTWRKPMRLTGTTYIHIAHAEYSTGSRYEECYVSPRVWYPSRNSPDGRERRNKGSSKEDSAGHQFDGFIEEDLRVGGPYMCRIPCLWIPLAKHHSQYQRLVEDAADIKAEIERFLWRPV</sequence>
<organism evidence="2 3">
    <name type="scientific">Aspergillus calidoustus</name>
    <dbReference type="NCBI Taxonomy" id="454130"/>
    <lineage>
        <taxon>Eukaryota</taxon>
        <taxon>Fungi</taxon>
        <taxon>Dikarya</taxon>
        <taxon>Ascomycota</taxon>
        <taxon>Pezizomycotina</taxon>
        <taxon>Eurotiomycetes</taxon>
        <taxon>Eurotiomycetidae</taxon>
        <taxon>Eurotiales</taxon>
        <taxon>Aspergillaceae</taxon>
        <taxon>Aspergillus</taxon>
        <taxon>Aspergillus subgen. Nidulantes</taxon>
    </lineage>
</organism>
<accession>A0A0U5CNC0</accession>
<evidence type="ECO:0000256" key="1">
    <source>
        <dbReference type="SAM" id="MobiDB-lite"/>
    </source>
</evidence>
<dbReference type="AlphaFoldDB" id="A0A0U5CNC0"/>
<dbReference type="Proteomes" id="UP000054771">
    <property type="component" value="Unassembled WGS sequence"/>
</dbReference>